<dbReference type="SUPFAM" id="SSF55729">
    <property type="entry name" value="Acyl-CoA N-acyltransferases (Nat)"/>
    <property type="match status" value="1"/>
</dbReference>
<evidence type="ECO:0000256" key="4">
    <source>
        <dbReference type="HAMAP-Rule" id="MF_00688"/>
    </source>
</evidence>
<keyword evidence="2 4" id="KW-0808">Transferase</keyword>
<keyword evidence="3 4" id="KW-0012">Acyltransferase</keyword>
<comment type="catalytic activity">
    <reaction evidence="4">
        <text>L-phenylalanyl-tRNA(Phe) + an N-terminal L-alpha-aminoacyl-[protein] = an N-terminal L-phenylalanyl-L-alpha-aminoacyl-[protein] + tRNA(Phe)</text>
        <dbReference type="Rhea" id="RHEA:43632"/>
        <dbReference type="Rhea" id="RHEA-COMP:9668"/>
        <dbReference type="Rhea" id="RHEA-COMP:9699"/>
        <dbReference type="Rhea" id="RHEA-COMP:10636"/>
        <dbReference type="Rhea" id="RHEA-COMP:10637"/>
        <dbReference type="ChEBI" id="CHEBI:78442"/>
        <dbReference type="ChEBI" id="CHEBI:78531"/>
        <dbReference type="ChEBI" id="CHEBI:78597"/>
        <dbReference type="ChEBI" id="CHEBI:83561"/>
        <dbReference type="EC" id="2.3.2.6"/>
    </reaction>
</comment>
<dbReference type="PANTHER" id="PTHR30098">
    <property type="entry name" value="LEUCYL/PHENYLALANYL-TRNA--PROTEIN TRANSFERASE"/>
    <property type="match status" value="1"/>
</dbReference>
<gene>
    <name evidence="4" type="primary">aat</name>
    <name evidence="5" type="ORF">EDD53_0972</name>
</gene>
<organism evidence="5 6">
    <name type="scientific">Pacificibacter maritimus</name>
    <dbReference type="NCBI Taxonomy" id="762213"/>
    <lineage>
        <taxon>Bacteria</taxon>
        <taxon>Pseudomonadati</taxon>
        <taxon>Pseudomonadota</taxon>
        <taxon>Alphaproteobacteria</taxon>
        <taxon>Rhodobacterales</taxon>
        <taxon>Roseobacteraceae</taxon>
        <taxon>Pacificibacter</taxon>
    </lineage>
</organism>
<proteinExistence type="inferred from homology"/>
<sequence length="214" mass="24149">MDHTELTPQMMLNAYANGVFPMSEHQDDPEVFWVDPTDRGIFPLDQFHISRSLAKVIRSECFDIRINTCFDAVVEGCADRPETWINDTIFNLYRQLHAAGFCHSIEVFQDNDLVGGVYGLTLGTAFFGESMFSRRKNASKVALAYTVARLRRTGFTLFDTQFITPHLASLGAIEIPRAEYHHLLDKALETRADFTDLSAPVTAQDILQVRGQIS</sequence>
<dbReference type="GO" id="GO:0005737">
    <property type="term" value="C:cytoplasm"/>
    <property type="evidence" value="ECO:0007669"/>
    <property type="project" value="UniProtKB-SubCell"/>
</dbReference>
<dbReference type="EC" id="2.3.2.6" evidence="4"/>
<dbReference type="InterPro" id="IPR016181">
    <property type="entry name" value="Acyl_CoA_acyltransferase"/>
</dbReference>
<dbReference type="FunFam" id="3.40.630.70:FF:000001">
    <property type="entry name" value="Leucyl/phenylalanyl-tRNA--protein transferase"/>
    <property type="match status" value="1"/>
</dbReference>
<name>A0A3N4UMM1_9RHOB</name>
<dbReference type="GO" id="GO:0030163">
    <property type="term" value="P:protein catabolic process"/>
    <property type="evidence" value="ECO:0007669"/>
    <property type="project" value="UniProtKB-UniRule"/>
</dbReference>
<dbReference type="RefSeq" id="WP_123792020.1">
    <property type="nucleotide sequence ID" value="NZ_RKQK01000001.1"/>
</dbReference>
<evidence type="ECO:0000256" key="3">
    <source>
        <dbReference type="ARBA" id="ARBA00023315"/>
    </source>
</evidence>
<comment type="catalytic activity">
    <reaction evidence="4">
        <text>N-terminal L-lysyl-[protein] + L-leucyl-tRNA(Leu) = N-terminal L-leucyl-L-lysyl-[protein] + tRNA(Leu) + H(+)</text>
        <dbReference type="Rhea" id="RHEA:12340"/>
        <dbReference type="Rhea" id="RHEA-COMP:9613"/>
        <dbReference type="Rhea" id="RHEA-COMP:9622"/>
        <dbReference type="Rhea" id="RHEA-COMP:12670"/>
        <dbReference type="Rhea" id="RHEA-COMP:12671"/>
        <dbReference type="ChEBI" id="CHEBI:15378"/>
        <dbReference type="ChEBI" id="CHEBI:65249"/>
        <dbReference type="ChEBI" id="CHEBI:78442"/>
        <dbReference type="ChEBI" id="CHEBI:78494"/>
        <dbReference type="ChEBI" id="CHEBI:133043"/>
        <dbReference type="EC" id="2.3.2.6"/>
    </reaction>
</comment>
<dbReference type="Gene3D" id="3.30.70.3550">
    <property type="entry name" value="Leucyl/phenylalanyl-tRNA-protein transferase, N-terminal domain"/>
    <property type="match status" value="1"/>
</dbReference>
<dbReference type="InterPro" id="IPR042221">
    <property type="entry name" value="Leu/Phe-tRNA_Trfase_N"/>
</dbReference>
<protein>
    <recommendedName>
        <fullName evidence="4">Leucyl/phenylalanyl-tRNA--protein transferase</fullName>
        <ecNumber evidence="4">2.3.2.6</ecNumber>
    </recommendedName>
    <alternativeName>
        <fullName evidence="4">L/F-transferase</fullName>
    </alternativeName>
    <alternativeName>
        <fullName evidence="4">Leucyltransferase</fullName>
    </alternativeName>
    <alternativeName>
        <fullName evidence="4">Phenyalanyltransferase</fullName>
    </alternativeName>
</protein>
<comment type="function">
    <text evidence="4">Functions in the N-end rule pathway of protein degradation where it conjugates Leu, Phe and, less efficiently, Met from aminoacyl-tRNAs to the N-termini of proteins containing an N-terminal arginine or lysine.</text>
</comment>
<comment type="similarity">
    <text evidence="4">Belongs to the L/F-transferase family.</text>
</comment>
<comment type="caution">
    <text evidence="5">The sequence shown here is derived from an EMBL/GenBank/DDBJ whole genome shotgun (WGS) entry which is preliminary data.</text>
</comment>
<dbReference type="Pfam" id="PF03588">
    <property type="entry name" value="Leu_Phe_trans"/>
    <property type="match status" value="1"/>
</dbReference>
<reference evidence="5 6" key="1">
    <citation type="submission" date="2018-11" db="EMBL/GenBank/DDBJ databases">
        <title>Genomic Encyclopedia of Type Strains, Phase IV (KMG-IV): sequencing the most valuable type-strain genomes for metagenomic binning, comparative biology and taxonomic classification.</title>
        <authorList>
            <person name="Goeker M."/>
        </authorList>
    </citation>
    <scope>NUCLEOTIDE SEQUENCE [LARGE SCALE GENOMIC DNA]</scope>
    <source>
        <strain evidence="5 6">DSM 104731</strain>
    </source>
</reference>
<evidence type="ECO:0000256" key="2">
    <source>
        <dbReference type="ARBA" id="ARBA00022679"/>
    </source>
</evidence>
<evidence type="ECO:0000256" key="1">
    <source>
        <dbReference type="ARBA" id="ARBA00022490"/>
    </source>
</evidence>
<dbReference type="HAMAP" id="MF_00688">
    <property type="entry name" value="Leu_Phe_trans"/>
    <property type="match status" value="1"/>
</dbReference>
<keyword evidence="1 4" id="KW-0963">Cytoplasm</keyword>
<dbReference type="OrthoDB" id="9790282at2"/>
<dbReference type="Gene3D" id="3.40.630.70">
    <property type="entry name" value="Leucyl/phenylalanyl-tRNA-protein transferase, C-terminal domain"/>
    <property type="match status" value="1"/>
</dbReference>
<comment type="subcellular location">
    <subcellularLocation>
        <location evidence="4">Cytoplasm</location>
    </subcellularLocation>
</comment>
<dbReference type="AlphaFoldDB" id="A0A3N4UMM1"/>
<dbReference type="Proteomes" id="UP000269689">
    <property type="component" value="Unassembled WGS sequence"/>
</dbReference>
<dbReference type="InterPro" id="IPR042203">
    <property type="entry name" value="Leu/Phe-tRNA_Trfase_C"/>
</dbReference>
<dbReference type="GO" id="GO:0008914">
    <property type="term" value="F:leucyl-tRNA--protein transferase activity"/>
    <property type="evidence" value="ECO:0007669"/>
    <property type="project" value="UniProtKB-UniRule"/>
</dbReference>
<comment type="catalytic activity">
    <reaction evidence="4">
        <text>N-terminal L-arginyl-[protein] + L-leucyl-tRNA(Leu) = N-terminal L-leucyl-L-arginyl-[protein] + tRNA(Leu) + H(+)</text>
        <dbReference type="Rhea" id="RHEA:50416"/>
        <dbReference type="Rhea" id="RHEA-COMP:9613"/>
        <dbReference type="Rhea" id="RHEA-COMP:9622"/>
        <dbReference type="Rhea" id="RHEA-COMP:12672"/>
        <dbReference type="Rhea" id="RHEA-COMP:12673"/>
        <dbReference type="ChEBI" id="CHEBI:15378"/>
        <dbReference type="ChEBI" id="CHEBI:64719"/>
        <dbReference type="ChEBI" id="CHEBI:78442"/>
        <dbReference type="ChEBI" id="CHEBI:78494"/>
        <dbReference type="ChEBI" id="CHEBI:133044"/>
        <dbReference type="EC" id="2.3.2.6"/>
    </reaction>
</comment>
<dbReference type="PANTHER" id="PTHR30098:SF2">
    <property type="entry name" value="LEUCYL_PHENYLALANYL-TRNA--PROTEIN TRANSFERASE"/>
    <property type="match status" value="1"/>
</dbReference>
<dbReference type="NCBIfam" id="TIGR00667">
    <property type="entry name" value="aat"/>
    <property type="match status" value="1"/>
</dbReference>
<accession>A0A3N4UMM1</accession>
<keyword evidence="6" id="KW-1185">Reference proteome</keyword>
<dbReference type="EMBL" id="RKQK01000001">
    <property type="protein sequence ID" value="RPE71842.1"/>
    <property type="molecule type" value="Genomic_DNA"/>
</dbReference>
<evidence type="ECO:0000313" key="6">
    <source>
        <dbReference type="Proteomes" id="UP000269689"/>
    </source>
</evidence>
<dbReference type="InterPro" id="IPR004616">
    <property type="entry name" value="Leu/Phe-tRNA_Trfase"/>
</dbReference>
<evidence type="ECO:0000313" key="5">
    <source>
        <dbReference type="EMBL" id="RPE71842.1"/>
    </source>
</evidence>